<feature type="compositionally biased region" description="Low complexity" evidence="1">
    <location>
        <begin position="137"/>
        <end position="147"/>
    </location>
</feature>
<evidence type="ECO:0000256" key="1">
    <source>
        <dbReference type="SAM" id="MobiDB-lite"/>
    </source>
</evidence>
<evidence type="ECO:0000259" key="2">
    <source>
        <dbReference type="Pfam" id="PF14530"/>
    </source>
</evidence>
<evidence type="ECO:0000313" key="3">
    <source>
        <dbReference type="EMBL" id="AJT40545.1"/>
    </source>
</evidence>
<dbReference type="HOGENOM" id="CLU_428056_0_0_11"/>
<dbReference type="Pfam" id="PF14530">
    <property type="entry name" value="DUF4439"/>
    <property type="match status" value="1"/>
</dbReference>
<sequence>MIIAVNDPAAPQNQRDPENPEGAAPASPEAGITPRIITTKRGKSRRASAAAGTPNSTGLSPLILVPADAVDQPAETESQTETTSATTKTGLDTVTTAGEEPTAASNENVQGAGTLAESGGTRTETEQLSGPVDRTGSTETTEPAESSESTEPEEVPAATAPEEPVRVDSSQSAEASGASELGRLASAETAAHEVAQASDLAEPAAALLDADFLSDPSLANDLDLSGEPAFLQAPERVSEATEPSVEPVKPVEPAEPMEPVDSAEPLGASAPTPSTEPTAEVAPLTRQSLRAREAAREHAKDIERPERKTGRTILAWGRRSLLLLLIAVLVVAIGSTVTTKAPLGPSETELARVKTLSETTVLLEQAKLLNARPASSTLTPALKTSLNTLDAAVQALTIPGTASASPSATPTSATTPSISGFLKGLEQQAAKNLETAGRVDPGLARLLASIGAGEAIASQYLAQLGGIPQSAPSFAAPAVDAPASSCPNPSAAASDQSAQPDQQGQVNQQQALNAVELAEQKAVYAYQVAATRLGTPAAADSALKLLAAHQETLGEVRQQLSSRCQQLPAQQAGFGLSAAFLAAPNTELSSLETQLAAVYGDLIALSDGSLRKWAIGQLLNTSRQALIFAAPKAALPGMS</sequence>
<proteinExistence type="predicted"/>
<dbReference type="KEGG" id="ari:UM93_01500"/>
<feature type="compositionally biased region" description="Low complexity" evidence="1">
    <location>
        <begin position="169"/>
        <end position="180"/>
    </location>
</feature>
<dbReference type="InterPro" id="IPR012347">
    <property type="entry name" value="Ferritin-like"/>
</dbReference>
<dbReference type="InterPro" id="IPR009078">
    <property type="entry name" value="Ferritin-like_SF"/>
</dbReference>
<feature type="compositionally biased region" description="Basic and acidic residues" evidence="1">
    <location>
        <begin position="290"/>
        <end position="304"/>
    </location>
</feature>
<accession>A0A0D4BWQ7</accession>
<dbReference type="InterPro" id="IPR029447">
    <property type="entry name" value="DUF4439"/>
</dbReference>
<dbReference type="EMBL" id="CP011005">
    <property type="protein sequence ID" value="AJT40545.1"/>
    <property type="molecule type" value="Genomic_DNA"/>
</dbReference>
<dbReference type="OrthoDB" id="4955429at2"/>
<feature type="region of interest" description="Disordered" evidence="1">
    <location>
        <begin position="476"/>
        <end position="509"/>
    </location>
</feature>
<feature type="region of interest" description="Disordered" evidence="1">
    <location>
        <begin position="235"/>
        <end position="304"/>
    </location>
</feature>
<protein>
    <recommendedName>
        <fullName evidence="2">DUF4439 domain-containing protein</fullName>
    </recommendedName>
</protein>
<dbReference type="PATRIC" id="fig|1618207.4.peg.307"/>
<gene>
    <name evidence="3" type="ORF">UM93_01500</name>
</gene>
<evidence type="ECO:0000313" key="4">
    <source>
        <dbReference type="Proteomes" id="UP000061839"/>
    </source>
</evidence>
<reference evidence="3 4" key="1">
    <citation type="journal article" date="2015" name="Genome Announc.">
        <title>Complete Genome Sequencing of Protease-Producing Novel Arthrobacter sp. Strain IHBB 11108 Using PacBio Single-Molecule Real-Time Sequencing Technology.</title>
        <authorList>
            <person name="Kiran S."/>
            <person name="Swarnkar M.K."/>
            <person name="Pal M."/>
            <person name="Thakur R."/>
            <person name="Tewari R."/>
            <person name="Singh A.K."/>
            <person name="Gulati A."/>
        </authorList>
    </citation>
    <scope>NUCLEOTIDE SEQUENCE [LARGE SCALE GENOMIC DNA]</scope>
    <source>
        <strain evidence="3 4">IHBB 11108</strain>
    </source>
</reference>
<feature type="compositionally biased region" description="Low complexity" evidence="1">
    <location>
        <begin position="75"/>
        <end position="89"/>
    </location>
</feature>
<feature type="domain" description="DUF4439" evidence="2">
    <location>
        <begin position="512"/>
        <end position="638"/>
    </location>
</feature>
<dbReference type="Proteomes" id="UP000061839">
    <property type="component" value="Chromosome"/>
</dbReference>
<dbReference type="Gene3D" id="1.20.1260.10">
    <property type="match status" value="1"/>
</dbReference>
<organism evidence="3 4">
    <name type="scientific">Psychromicrobium lacuslunae</name>
    <dbReference type="NCBI Taxonomy" id="1618207"/>
    <lineage>
        <taxon>Bacteria</taxon>
        <taxon>Bacillati</taxon>
        <taxon>Actinomycetota</taxon>
        <taxon>Actinomycetes</taxon>
        <taxon>Micrococcales</taxon>
        <taxon>Micrococcaceae</taxon>
        <taxon>Psychromicrobium</taxon>
    </lineage>
</organism>
<feature type="region of interest" description="Disordered" evidence="1">
    <location>
        <begin position="1"/>
        <end position="196"/>
    </location>
</feature>
<keyword evidence="4" id="KW-1185">Reference proteome</keyword>
<name>A0A0D4BWQ7_9MICC</name>
<feature type="compositionally biased region" description="Low complexity" evidence="1">
    <location>
        <begin position="20"/>
        <end position="30"/>
    </location>
</feature>
<feature type="compositionally biased region" description="Low complexity" evidence="1">
    <location>
        <begin position="481"/>
        <end position="509"/>
    </location>
</feature>
<dbReference type="SUPFAM" id="SSF47240">
    <property type="entry name" value="Ferritin-like"/>
    <property type="match status" value="1"/>
</dbReference>
<dbReference type="AlphaFoldDB" id="A0A0D4BWQ7"/>
<dbReference type="RefSeq" id="WP_045073233.1">
    <property type="nucleotide sequence ID" value="NZ_CP011005.1"/>
</dbReference>